<keyword evidence="1" id="KW-0678">Repressor</keyword>
<dbReference type="RefSeq" id="WP_259625821.1">
    <property type="nucleotide sequence ID" value="NZ_JANYMP010000013.1"/>
</dbReference>
<comment type="caution">
    <text evidence="7">The sequence shown here is derived from an EMBL/GenBank/DDBJ whole genome shotgun (WGS) entry which is preliminary data.</text>
</comment>
<dbReference type="GO" id="GO:0000976">
    <property type="term" value="F:transcription cis-regulatory region binding"/>
    <property type="evidence" value="ECO:0007669"/>
    <property type="project" value="TreeGrafter"/>
</dbReference>
<dbReference type="Pfam" id="PF00440">
    <property type="entry name" value="TetR_N"/>
    <property type="match status" value="1"/>
</dbReference>
<dbReference type="InterPro" id="IPR050109">
    <property type="entry name" value="HTH-type_TetR-like_transc_reg"/>
</dbReference>
<evidence type="ECO:0000256" key="4">
    <source>
        <dbReference type="ARBA" id="ARBA00023163"/>
    </source>
</evidence>
<accession>A0A9X2VPI7</accession>
<protein>
    <submittedName>
        <fullName evidence="7">TetR family transcriptional regulator C-terminal domain-containing protein</fullName>
    </submittedName>
</protein>
<dbReference type="PRINTS" id="PR00455">
    <property type="entry name" value="HTHTETR"/>
</dbReference>
<gene>
    <name evidence="7" type="ORF">NZH93_26015</name>
</gene>
<dbReference type="InterPro" id="IPR039538">
    <property type="entry name" value="BetI_C"/>
</dbReference>
<dbReference type="Proteomes" id="UP001141259">
    <property type="component" value="Unassembled WGS sequence"/>
</dbReference>
<proteinExistence type="predicted"/>
<keyword evidence="4" id="KW-0804">Transcription</keyword>
<keyword evidence="2" id="KW-0805">Transcription regulation</keyword>
<reference evidence="7" key="1">
    <citation type="submission" date="2022-08" db="EMBL/GenBank/DDBJ databases">
        <authorList>
            <person name="Tistechok S."/>
            <person name="Samborskyy M."/>
            <person name="Roman I."/>
        </authorList>
    </citation>
    <scope>NUCLEOTIDE SEQUENCE</scope>
    <source>
        <strain evidence="7">DSM 103496</strain>
    </source>
</reference>
<dbReference type="PROSITE" id="PS50977">
    <property type="entry name" value="HTH_TETR_2"/>
    <property type="match status" value="1"/>
</dbReference>
<organism evidence="7 8">
    <name type="scientific">Umezawaea endophytica</name>
    <dbReference type="NCBI Taxonomy" id="1654476"/>
    <lineage>
        <taxon>Bacteria</taxon>
        <taxon>Bacillati</taxon>
        <taxon>Actinomycetota</taxon>
        <taxon>Actinomycetes</taxon>
        <taxon>Pseudonocardiales</taxon>
        <taxon>Pseudonocardiaceae</taxon>
        <taxon>Umezawaea</taxon>
    </lineage>
</organism>
<dbReference type="InterPro" id="IPR036271">
    <property type="entry name" value="Tet_transcr_reg_TetR-rel_C_sf"/>
</dbReference>
<evidence type="ECO:0000256" key="1">
    <source>
        <dbReference type="ARBA" id="ARBA00022491"/>
    </source>
</evidence>
<sequence length="197" mass="21313">MRTRMSPAERKASLLRATCHVIARRGVRGLRVDEVADRAGVSTTLLYHYFGSRAGLLAATMRFVSDRADEYTTAPPGLTGRERLRYELVGEFQDTDEVRDNSAVWNEFRASAVFEADLRAIARTATEHWNTAVADGITRGLADGGIRPGVDPHSTAERLTALVEGLSNRWLTGALTTAAAHDHVDAALAAECPPPAG</sequence>
<dbReference type="PANTHER" id="PTHR30055">
    <property type="entry name" value="HTH-TYPE TRANSCRIPTIONAL REGULATOR RUTR"/>
    <property type="match status" value="1"/>
</dbReference>
<dbReference type="AlphaFoldDB" id="A0A9X2VPI7"/>
<name>A0A9X2VPI7_9PSEU</name>
<evidence type="ECO:0000256" key="5">
    <source>
        <dbReference type="PROSITE-ProRule" id="PRU00335"/>
    </source>
</evidence>
<evidence type="ECO:0000313" key="8">
    <source>
        <dbReference type="Proteomes" id="UP001141259"/>
    </source>
</evidence>
<dbReference type="Pfam" id="PF13977">
    <property type="entry name" value="TetR_C_6"/>
    <property type="match status" value="1"/>
</dbReference>
<keyword evidence="8" id="KW-1185">Reference proteome</keyword>
<evidence type="ECO:0000259" key="6">
    <source>
        <dbReference type="PROSITE" id="PS50977"/>
    </source>
</evidence>
<evidence type="ECO:0000256" key="3">
    <source>
        <dbReference type="ARBA" id="ARBA00023125"/>
    </source>
</evidence>
<dbReference type="InterPro" id="IPR009057">
    <property type="entry name" value="Homeodomain-like_sf"/>
</dbReference>
<evidence type="ECO:0000256" key="2">
    <source>
        <dbReference type="ARBA" id="ARBA00023015"/>
    </source>
</evidence>
<dbReference type="Gene3D" id="1.10.357.10">
    <property type="entry name" value="Tetracycline Repressor, domain 2"/>
    <property type="match status" value="1"/>
</dbReference>
<keyword evidence="3 5" id="KW-0238">DNA-binding</keyword>
<dbReference type="SUPFAM" id="SSF48498">
    <property type="entry name" value="Tetracyclin repressor-like, C-terminal domain"/>
    <property type="match status" value="1"/>
</dbReference>
<dbReference type="SUPFAM" id="SSF46689">
    <property type="entry name" value="Homeodomain-like"/>
    <property type="match status" value="1"/>
</dbReference>
<feature type="domain" description="HTH tetR-type" evidence="6">
    <location>
        <begin position="8"/>
        <end position="68"/>
    </location>
</feature>
<evidence type="ECO:0000313" key="7">
    <source>
        <dbReference type="EMBL" id="MCS7480326.1"/>
    </source>
</evidence>
<dbReference type="EMBL" id="JANYMP010000013">
    <property type="protein sequence ID" value="MCS7480326.1"/>
    <property type="molecule type" value="Genomic_DNA"/>
</dbReference>
<feature type="DNA-binding region" description="H-T-H motif" evidence="5">
    <location>
        <begin position="31"/>
        <end position="50"/>
    </location>
</feature>
<dbReference type="InterPro" id="IPR001647">
    <property type="entry name" value="HTH_TetR"/>
</dbReference>
<dbReference type="PANTHER" id="PTHR30055:SF234">
    <property type="entry name" value="HTH-TYPE TRANSCRIPTIONAL REGULATOR BETI"/>
    <property type="match status" value="1"/>
</dbReference>
<dbReference type="GO" id="GO:0003700">
    <property type="term" value="F:DNA-binding transcription factor activity"/>
    <property type="evidence" value="ECO:0007669"/>
    <property type="project" value="TreeGrafter"/>
</dbReference>